<feature type="domain" description="S1 motif" evidence="4">
    <location>
        <begin position="552"/>
        <end position="617"/>
    </location>
</feature>
<dbReference type="Pfam" id="PF23459">
    <property type="entry name" value="S1_RRP5"/>
    <property type="match status" value="1"/>
</dbReference>
<evidence type="ECO:0000313" key="6">
    <source>
        <dbReference type="Proteomes" id="UP001301350"/>
    </source>
</evidence>
<comment type="subcellular location">
    <subcellularLocation>
        <location evidence="1">Nucleus</location>
        <location evidence="1">Nucleolus</location>
    </subcellularLocation>
</comment>
<dbReference type="InterPro" id="IPR057302">
    <property type="entry name" value="Rrp5_S1"/>
</dbReference>
<dbReference type="InterPro" id="IPR011990">
    <property type="entry name" value="TPR-like_helical_dom_sf"/>
</dbReference>
<dbReference type="SMART" id="SM00386">
    <property type="entry name" value="HAT"/>
    <property type="match status" value="5"/>
</dbReference>
<evidence type="ECO:0000256" key="1">
    <source>
        <dbReference type="ARBA" id="ARBA00004604"/>
    </source>
</evidence>
<dbReference type="InterPro" id="IPR012340">
    <property type="entry name" value="NA-bd_OB-fold"/>
</dbReference>
<feature type="region of interest" description="Disordered" evidence="3">
    <location>
        <begin position="1"/>
        <end position="47"/>
    </location>
</feature>
<reference evidence="5 6" key="1">
    <citation type="submission" date="2022-07" db="EMBL/GenBank/DDBJ databases">
        <title>Genome-wide signatures of adaptation to extreme environments.</title>
        <authorList>
            <person name="Cho C.H."/>
            <person name="Yoon H.S."/>
        </authorList>
    </citation>
    <scope>NUCLEOTIDE SEQUENCE [LARGE SCALE GENOMIC DNA]</scope>
    <source>
        <strain evidence="5 6">DBV 063 E5</strain>
    </source>
</reference>
<dbReference type="PROSITE" id="PS50126">
    <property type="entry name" value="S1"/>
    <property type="match status" value="6"/>
</dbReference>
<dbReference type="CDD" id="cd00164">
    <property type="entry name" value="S1_like"/>
    <property type="match status" value="1"/>
</dbReference>
<dbReference type="PANTHER" id="PTHR23270:SF10">
    <property type="entry name" value="PROTEIN RRP5 HOMOLOG"/>
    <property type="match status" value="1"/>
</dbReference>
<dbReference type="InterPro" id="IPR003029">
    <property type="entry name" value="S1_domain"/>
</dbReference>
<sequence>MDPAPAEVSFPRGKEKRPPPLIHAEGHAGRKRTRRQVATTATPTDTDGDFLSLRTDDAAEADRAVLRQWNNTSQIEVGTTFLGYVTRVTAHETHVALPLGLQGVIPSPNGSDTAVDRARWQPGSAVRVAVTAVRTERHGDASARVNTTTRHAPQSTLVLSAAPALVNRGATLSTTLSSYGLLQVRIRQPEGEHGGRYSVEVFGDAAANDARVLLQDAPPDLPPGTVLWAVPLCFDERRRTARLTAERDAVLEAVTHLDGPLSSLSAGMRVEAQVARLTTSGAELQFLNVFSGHAPWYHLPEGKRRNVLVVGRRLAARLLAVDPVRRRLLLTLRPELVTRLEVPLSLSDMERVPRGQFLHDTTVIRAERRVGVYFQATTFRQLLLFAPPSRLRDGTVKRVDRAFPVGTRAPRARVLRHRPIDGMVVVSLQPSVLGRKYLDYRELQPGERVTCTLLSLSTVAAASAADDDASMPIRGAVVRIEDSLRGFVPTAHLSEVPLSARRLRAKLPTGTVLRCRVLTVDVHRRRAVLTARRSLVDTALPPLHDRSAVRPGDRTVGWVSGRVRATGDWVVSFCSGIRGRLPTSAPTETAGVDIGRSVRVTVTAVDAAGRRLQLRLRTDNDAAPIAACPFARGERLCVQRAERDASQRLRVWVRRPEDVTDEALAVEAEVLLPPEHLTDFAMLQPAWDNGDGLRALVGEEVVLLADGRDGQEPMVSHRRGLRMAAQRGLWSADIPKDTVEPGTGISPNSLAIGYVESFAANAAGVQVQLVTSGERVFCPRALAADRFVHDPAQWLQLGQAVWCVRNSSADTHRISLRWSEVAAAMVAAGQSWTALYRDVRSLAGFFREQQRLCSRRGREWPHPPPGTVVQGTVMEAGAPSSEPRVIWLQVEHDGRLLRACLMSAHDEHDRLGRLEAGTVVDAVVLAVDPLADQLYVSDRAKLVQLAPWYWWAEPAAPICTVAEGALTGTVELVLPDYAVVRIDRCLVLLSRQEVNAGDAERPLAIGQTVSVLPDDRRRPTEAAAATEAWWTRAWTVRAPAASTTDGRPSTCLSFRIGDRVRDALVTAIHPFQVNVRVQAAGVHVGRIHITHVDASEQWEQLSVGQVVPWARVVDVRERHRLELSLRAIDLETPGSSGDHPGETAGRDTPTVGAQYARGVVKSVEWDGGDRARATAAWVMLTPKVTARITAFDAQPQRLEQWAPGTEVHEVLVYRVDATTRHYDAALCASLRPGQRIDHATVVAVRVRDGEVWVQLPGDRLGTLPFACVTAADATTEAYPLRCLHPGQSLSVFVIDGTDPAHPERPLLSLDPQRVPPAVEQLRPGEAVDALVRHVDAHGAFFHIAPGVIGRCLLRDLSSGFVRDPSTAFPVGMRVRATVLSVDAAARRVQLTLRDAAPARTAAYLTAALSVGKVTSGTVSGVTEYGVFVELPGLNIRVCGLCHRSELRDALPPPSAADIAEAYRVGQRVQVRVLAVNAKGQVALSLKASQVQKEEAEMADVESEPESTGAESEVEELASAPPQKPHLRWSGTEPADGISSSSSDSPSTADKAACGRGDRRPASAHAAFPRPSFALTETEFREQQLVAALEQPQTPEDFERALLGRPNDASLWVSYMAMRAAAGEVNKALALAERALETVHFREDAQRLRLWLAYLNLARHATPGMHPLDNELFRRAVQNCDGQTLHLRYARALEAAGDGRAAEQVYLQACRRYGKHSERVWIECGAFYMLRQRHAGGARRLLERALLSLPRGPLHLHCILKFATFEFKSPAGDVERGRTILENLIASFPARLDLWNVYLDMELARMRRQPSEPQLATVRRLFQRCTALRNLSLKKAKHFFKRFLQAEQTHGDAASVERVKQAARDYIESAAEGGPP</sequence>
<accession>A0AAV9J095</accession>
<keyword evidence="2" id="KW-0698">rRNA processing</keyword>
<evidence type="ECO:0000313" key="5">
    <source>
        <dbReference type="EMBL" id="KAK4538002.1"/>
    </source>
</evidence>
<protein>
    <recommendedName>
        <fullName evidence="4">S1 motif domain-containing protein</fullName>
    </recommendedName>
</protein>
<feature type="domain" description="S1 motif" evidence="4">
    <location>
        <begin position="1411"/>
        <end position="1486"/>
    </location>
</feature>
<feature type="region of interest" description="Disordered" evidence="3">
    <location>
        <begin position="1486"/>
        <end position="1572"/>
    </location>
</feature>
<proteinExistence type="predicted"/>
<name>A0AAV9J095_CYACA</name>
<dbReference type="InterPro" id="IPR045209">
    <property type="entry name" value="Rrp5"/>
</dbReference>
<keyword evidence="6" id="KW-1185">Reference proteome</keyword>
<dbReference type="Gene3D" id="1.25.40.10">
    <property type="entry name" value="Tetratricopeptide repeat domain"/>
    <property type="match status" value="1"/>
</dbReference>
<evidence type="ECO:0000256" key="2">
    <source>
        <dbReference type="ARBA" id="ARBA00022552"/>
    </source>
</evidence>
<dbReference type="SUPFAM" id="SSF48452">
    <property type="entry name" value="TPR-like"/>
    <property type="match status" value="1"/>
</dbReference>
<evidence type="ECO:0000259" key="4">
    <source>
        <dbReference type="PROSITE" id="PS50126"/>
    </source>
</evidence>
<organism evidence="5 6">
    <name type="scientific">Cyanidium caldarium</name>
    <name type="common">Red alga</name>
    <dbReference type="NCBI Taxonomy" id="2771"/>
    <lineage>
        <taxon>Eukaryota</taxon>
        <taxon>Rhodophyta</taxon>
        <taxon>Bangiophyceae</taxon>
        <taxon>Cyanidiales</taxon>
        <taxon>Cyanidiaceae</taxon>
        <taxon>Cyanidium</taxon>
    </lineage>
</organism>
<dbReference type="GO" id="GO:0003723">
    <property type="term" value="F:RNA binding"/>
    <property type="evidence" value="ECO:0007669"/>
    <property type="project" value="TreeGrafter"/>
</dbReference>
<dbReference type="SUPFAM" id="SSF50249">
    <property type="entry name" value="Nucleic acid-binding proteins"/>
    <property type="match status" value="5"/>
</dbReference>
<feature type="domain" description="S1 motif" evidence="4">
    <location>
        <begin position="446"/>
        <end position="532"/>
    </location>
</feature>
<dbReference type="Gene3D" id="2.40.50.140">
    <property type="entry name" value="Nucleic acid-binding proteins"/>
    <property type="match status" value="4"/>
</dbReference>
<feature type="domain" description="S1 motif" evidence="4">
    <location>
        <begin position="267"/>
        <end position="333"/>
    </location>
</feature>
<feature type="compositionally biased region" description="Basic and acidic residues" evidence="3">
    <location>
        <begin position="12"/>
        <end position="28"/>
    </location>
</feature>
<dbReference type="PANTHER" id="PTHR23270">
    <property type="entry name" value="PROGRAMMED CELL DEATH PROTEIN 11 PRE-RRNA PROCESSING PROTEIN RRP5"/>
    <property type="match status" value="1"/>
</dbReference>
<dbReference type="SMART" id="SM00316">
    <property type="entry name" value="S1"/>
    <property type="match status" value="7"/>
</dbReference>
<dbReference type="GO" id="GO:0006364">
    <property type="term" value="P:rRNA processing"/>
    <property type="evidence" value="ECO:0007669"/>
    <property type="project" value="UniProtKB-KW"/>
</dbReference>
<dbReference type="InterPro" id="IPR003107">
    <property type="entry name" value="HAT"/>
</dbReference>
<feature type="domain" description="S1 motif" evidence="4">
    <location>
        <begin position="1324"/>
        <end position="1393"/>
    </location>
</feature>
<feature type="domain" description="S1 motif" evidence="4">
    <location>
        <begin position="78"/>
        <end position="150"/>
    </location>
</feature>
<comment type="caution">
    <text evidence="5">The sequence shown here is derived from an EMBL/GenBank/DDBJ whole genome shotgun (WGS) entry which is preliminary data.</text>
</comment>
<dbReference type="EMBL" id="JANCYW010000015">
    <property type="protein sequence ID" value="KAK4538002.1"/>
    <property type="molecule type" value="Genomic_DNA"/>
</dbReference>
<gene>
    <name evidence="5" type="ORF">CDCA_CDCA15G4027</name>
</gene>
<dbReference type="GO" id="GO:0032040">
    <property type="term" value="C:small-subunit processome"/>
    <property type="evidence" value="ECO:0007669"/>
    <property type="project" value="TreeGrafter"/>
</dbReference>
<evidence type="ECO:0000256" key="3">
    <source>
        <dbReference type="SAM" id="MobiDB-lite"/>
    </source>
</evidence>
<dbReference type="Proteomes" id="UP001301350">
    <property type="component" value="Unassembled WGS sequence"/>
</dbReference>
<dbReference type="Pfam" id="PF00575">
    <property type="entry name" value="S1"/>
    <property type="match status" value="1"/>
</dbReference>